<dbReference type="InterPro" id="IPR014043">
    <property type="entry name" value="Acyl_transferase_dom"/>
</dbReference>
<keyword evidence="5" id="KW-1185">Reference proteome</keyword>
<evidence type="ECO:0000256" key="1">
    <source>
        <dbReference type="ARBA" id="ARBA00022450"/>
    </source>
</evidence>
<dbReference type="InterPro" id="IPR001227">
    <property type="entry name" value="Ac_transferase_dom_sf"/>
</dbReference>
<dbReference type="SMART" id="SM00827">
    <property type="entry name" value="PKS_AT"/>
    <property type="match status" value="1"/>
</dbReference>
<protein>
    <recommendedName>
        <fullName evidence="3">Malonyl-CoA:ACP transacylase (MAT) domain-containing protein</fullName>
    </recommendedName>
</protein>
<dbReference type="InterPro" id="IPR016035">
    <property type="entry name" value="Acyl_Trfase/lysoPLipase"/>
</dbReference>
<dbReference type="Gene3D" id="3.40.366.10">
    <property type="entry name" value="Malonyl-Coenzyme A Acyl Carrier Protein, domain 2"/>
    <property type="match status" value="1"/>
</dbReference>
<accession>A0ABP6XB44</accession>
<evidence type="ECO:0000313" key="5">
    <source>
        <dbReference type="Proteomes" id="UP001500689"/>
    </source>
</evidence>
<proteinExistence type="predicted"/>
<dbReference type="InterPro" id="IPR050091">
    <property type="entry name" value="PKS_NRPS_Biosynth_Enz"/>
</dbReference>
<gene>
    <name evidence="4" type="ORF">GCM10022222_54830</name>
</gene>
<evidence type="ECO:0000313" key="4">
    <source>
        <dbReference type="EMBL" id="GAA3564058.1"/>
    </source>
</evidence>
<dbReference type="SUPFAM" id="SSF52151">
    <property type="entry name" value="FabD/lysophospholipase-like"/>
    <property type="match status" value="1"/>
</dbReference>
<dbReference type="Gene3D" id="3.30.70.250">
    <property type="entry name" value="Malonyl-CoA ACP transacylase, ACP-binding"/>
    <property type="match status" value="1"/>
</dbReference>
<feature type="domain" description="Malonyl-CoA:ACP transacylase (MAT)" evidence="3">
    <location>
        <begin position="8"/>
        <end position="307"/>
    </location>
</feature>
<keyword evidence="2" id="KW-0597">Phosphoprotein</keyword>
<reference evidence="5" key="1">
    <citation type="journal article" date="2019" name="Int. J. Syst. Evol. Microbiol.">
        <title>The Global Catalogue of Microorganisms (GCM) 10K type strain sequencing project: providing services to taxonomists for standard genome sequencing and annotation.</title>
        <authorList>
            <consortium name="The Broad Institute Genomics Platform"/>
            <consortium name="The Broad Institute Genome Sequencing Center for Infectious Disease"/>
            <person name="Wu L."/>
            <person name="Ma J."/>
        </authorList>
    </citation>
    <scope>NUCLEOTIDE SEQUENCE [LARGE SCALE GENOMIC DNA]</scope>
    <source>
        <strain evidence="5">JCM 16898</strain>
    </source>
</reference>
<name>A0ABP6XB44_9PSEU</name>
<evidence type="ECO:0000259" key="3">
    <source>
        <dbReference type="SMART" id="SM00827"/>
    </source>
</evidence>
<sequence>MTKPVAFLLPGQGSQYPQMAAGLYRSEPVFTDAVDEIVALLGKDGELVRADWLTEAPARPSVPIDHVTRSQVLLFIVDYALSRQIMSWGIEPTILLGHSAGELVAAALSGIFELPDAVALLWDRVQRLADAPPGGMLAVAAKPGQVEPYLRDGVVIGIVNSPSQLVLAGPQAPLEEIAAALTAAGRTCRAVPATAAFHSPGLAPLAGEAVPLIDKLGPRPPRIPVHSGYTTRRLTAEEVADPRLWAAHPVEPVLFWPALETLLAEQDYRLVEAGPGQRLATVARRHPAVARGGSEVFAAAPARPSGPEADRAALRSLAEALLG</sequence>
<organism evidence="4 5">
    <name type="scientific">Amycolatopsis ultiminotia</name>
    <dbReference type="NCBI Taxonomy" id="543629"/>
    <lineage>
        <taxon>Bacteria</taxon>
        <taxon>Bacillati</taxon>
        <taxon>Actinomycetota</taxon>
        <taxon>Actinomycetes</taxon>
        <taxon>Pseudonocardiales</taxon>
        <taxon>Pseudonocardiaceae</taxon>
        <taxon>Amycolatopsis</taxon>
    </lineage>
</organism>
<dbReference type="Gene3D" id="3.30.70.3290">
    <property type="match status" value="1"/>
</dbReference>
<keyword evidence="1" id="KW-0596">Phosphopantetheine</keyword>
<comment type="caution">
    <text evidence="4">The sequence shown here is derived from an EMBL/GenBank/DDBJ whole genome shotgun (WGS) entry which is preliminary data.</text>
</comment>
<dbReference type="Proteomes" id="UP001500689">
    <property type="component" value="Unassembled WGS sequence"/>
</dbReference>
<dbReference type="SUPFAM" id="SSF55048">
    <property type="entry name" value="Probable ACP-binding domain of malonyl-CoA ACP transacylase"/>
    <property type="match status" value="1"/>
</dbReference>
<dbReference type="RefSeq" id="WP_344864790.1">
    <property type="nucleotide sequence ID" value="NZ_BAAAZN010000012.1"/>
</dbReference>
<dbReference type="EMBL" id="BAAAZN010000012">
    <property type="protein sequence ID" value="GAA3564058.1"/>
    <property type="molecule type" value="Genomic_DNA"/>
</dbReference>
<dbReference type="Pfam" id="PF00698">
    <property type="entry name" value="Acyl_transf_1"/>
    <property type="match status" value="1"/>
</dbReference>
<dbReference type="PANTHER" id="PTHR43775">
    <property type="entry name" value="FATTY ACID SYNTHASE"/>
    <property type="match status" value="1"/>
</dbReference>
<dbReference type="InterPro" id="IPR016036">
    <property type="entry name" value="Malonyl_transacylase_ACP-bd"/>
</dbReference>
<evidence type="ECO:0000256" key="2">
    <source>
        <dbReference type="ARBA" id="ARBA00022553"/>
    </source>
</evidence>
<dbReference type="PANTHER" id="PTHR43775:SF37">
    <property type="entry name" value="SI:DKEY-61P9.11"/>
    <property type="match status" value="1"/>
</dbReference>